<dbReference type="PANTHER" id="PTHR40275:SF1">
    <property type="entry name" value="SSL7038 PROTEIN"/>
    <property type="match status" value="1"/>
</dbReference>
<dbReference type="InterPro" id="IPR010982">
    <property type="entry name" value="Lambda_DNA-bd_dom_sf"/>
</dbReference>
<dbReference type="PROSITE" id="PS50943">
    <property type="entry name" value="HTH_CROC1"/>
    <property type="match status" value="1"/>
</dbReference>
<dbReference type="InterPro" id="IPR001387">
    <property type="entry name" value="Cro/C1-type_HTH"/>
</dbReference>
<evidence type="ECO:0000313" key="2">
    <source>
        <dbReference type="EMBL" id="NEN74745.1"/>
    </source>
</evidence>
<proteinExistence type="predicted"/>
<evidence type="ECO:0000313" key="3">
    <source>
        <dbReference type="Proteomes" id="UP000477651"/>
    </source>
</evidence>
<dbReference type="EMBL" id="JAAGYR010000001">
    <property type="protein sequence ID" value="NEN74745.1"/>
    <property type="molecule type" value="Genomic_DNA"/>
</dbReference>
<dbReference type="NCBIfam" id="TIGR02684">
    <property type="entry name" value="dnstrm_HI1420"/>
    <property type="match status" value="1"/>
</dbReference>
<reference evidence="2 3" key="1">
    <citation type="submission" date="2020-02" db="EMBL/GenBank/DDBJ databases">
        <title>Pelistega sp. NLN82 were isolated from wild rodents of the Hainan Island.</title>
        <authorList>
            <person name="Niu N."/>
            <person name="Zhou J."/>
        </authorList>
    </citation>
    <scope>NUCLEOTIDE SEQUENCE [LARGE SCALE GENOMIC DNA]</scope>
    <source>
        <strain evidence="2 3">NLN82</strain>
    </source>
</reference>
<dbReference type="AlphaFoldDB" id="A0A6L9Y3M9"/>
<comment type="caution">
    <text evidence="2">The sequence shown here is derived from an EMBL/GenBank/DDBJ whole genome shotgun (WGS) entry which is preliminary data.</text>
</comment>
<accession>A0A6L9Y3M9</accession>
<gene>
    <name evidence="2" type="ORF">F9B74_00170</name>
</gene>
<protein>
    <submittedName>
        <fullName evidence="2">Putative addiction module antidote protein</fullName>
    </submittedName>
</protein>
<dbReference type="InterPro" id="IPR014057">
    <property type="entry name" value="HI1420"/>
</dbReference>
<dbReference type="Pfam" id="PF21716">
    <property type="entry name" value="dnstrm_HI1420"/>
    <property type="match status" value="1"/>
</dbReference>
<dbReference type="Proteomes" id="UP000477651">
    <property type="component" value="Unassembled WGS sequence"/>
</dbReference>
<name>A0A6L9Y3M9_9BURK</name>
<dbReference type="GO" id="GO:0003677">
    <property type="term" value="F:DNA binding"/>
    <property type="evidence" value="ECO:0007669"/>
    <property type="project" value="InterPro"/>
</dbReference>
<dbReference type="RefSeq" id="WP_163763558.1">
    <property type="nucleotide sequence ID" value="NZ_JAAGYR010000001.1"/>
</dbReference>
<keyword evidence="3" id="KW-1185">Reference proteome</keyword>
<sequence length="115" mass="13166">MKEMKINEDIKEKYSVTTFDSAEYLDNDELIALYLSETLKEGTDQDFIEALNTVARAKGMNELAKKAGIGRESLYQTLNSQKPRFESIRKILDALNIELIPTVKSLEKSVRYTNK</sequence>
<evidence type="ECO:0000259" key="1">
    <source>
        <dbReference type="PROSITE" id="PS50943"/>
    </source>
</evidence>
<dbReference type="PANTHER" id="PTHR40275">
    <property type="entry name" value="SSL7038 PROTEIN"/>
    <property type="match status" value="1"/>
</dbReference>
<feature type="domain" description="HTH cro/C1-type" evidence="1">
    <location>
        <begin position="62"/>
        <end position="106"/>
    </location>
</feature>
<organism evidence="2 3">
    <name type="scientific">Pelistega ratti</name>
    <dbReference type="NCBI Taxonomy" id="2652177"/>
    <lineage>
        <taxon>Bacteria</taxon>
        <taxon>Pseudomonadati</taxon>
        <taxon>Pseudomonadota</taxon>
        <taxon>Betaproteobacteria</taxon>
        <taxon>Burkholderiales</taxon>
        <taxon>Alcaligenaceae</taxon>
        <taxon>Pelistega</taxon>
    </lineage>
</organism>
<dbReference type="Gene3D" id="1.10.260.40">
    <property type="entry name" value="lambda repressor-like DNA-binding domains"/>
    <property type="match status" value="1"/>
</dbReference>
<dbReference type="SUPFAM" id="SSF47413">
    <property type="entry name" value="lambda repressor-like DNA-binding domains"/>
    <property type="match status" value="1"/>
</dbReference>